<evidence type="ECO:0000313" key="2">
    <source>
        <dbReference type="EMBL" id="MBP2455335.1"/>
    </source>
</evidence>
<proteinExistence type="predicted"/>
<gene>
    <name evidence="2" type="ORF">JOF57_005248</name>
</gene>
<comment type="caution">
    <text evidence="2">The sequence shown here is derived from an EMBL/GenBank/DDBJ whole genome shotgun (WGS) entry which is preliminary data.</text>
</comment>
<accession>A0ABS5A0W4</accession>
<protein>
    <submittedName>
        <fullName evidence="2">Uncharacterized protein</fullName>
    </submittedName>
</protein>
<feature type="region of interest" description="Disordered" evidence="1">
    <location>
        <begin position="103"/>
        <end position="129"/>
    </location>
</feature>
<reference evidence="2 3" key="1">
    <citation type="submission" date="2021-03" db="EMBL/GenBank/DDBJ databases">
        <title>Sequencing the genomes of 1000 actinobacteria strains.</title>
        <authorList>
            <person name="Klenk H.-P."/>
        </authorList>
    </citation>
    <scope>NUCLEOTIDE SEQUENCE [LARGE SCALE GENOMIC DNA]</scope>
    <source>
        <strain evidence="2 3">DSM 46713</strain>
    </source>
</reference>
<dbReference type="Proteomes" id="UP000694460">
    <property type="component" value="Unassembled WGS sequence"/>
</dbReference>
<name>A0ABS5A0W4_9MYCO</name>
<dbReference type="EMBL" id="JAGIOP010000002">
    <property type="protein sequence ID" value="MBP2455335.1"/>
    <property type="molecule type" value="Genomic_DNA"/>
</dbReference>
<organism evidence="2 3">
    <name type="scientific">Mycolicibacterium lutetiense</name>
    <dbReference type="NCBI Taxonomy" id="1641992"/>
    <lineage>
        <taxon>Bacteria</taxon>
        <taxon>Bacillati</taxon>
        <taxon>Actinomycetota</taxon>
        <taxon>Actinomycetes</taxon>
        <taxon>Mycobacteriales</taxon>
        <taxon>Mycobacteriaceae</taxon>
        <taxon>Mycolicibacterium</taxon>
    </lineage>
</organism>
<evidence type="ECO:0000313" key="3">
    <source>
        <dbReference type="Proteomes" id="UP000694460"/>
    </source>
</evidence>
<keyword evidence="3" id="KW-1185">Reference proteome</keyword>
<evidence type="ECO:0000256" key="1">
    <source>
        <dbReference type="SAM" id="MobiDB-lite"/>
    </source>
</evidence>
<sequence length="129" mass="13056">MTSVRSGAVTAAGSIVSEGSVDVAVSAPGEVETWDDGRIEVRVARGLAGVFSRSSRSNRSDRSVEVDVLAPPEADTEDNGPRGPLVGSPVFRLVSEASDFGVLPGLAGPVDDSDDEVSSSESGAALATP</sequence>
<feature type="region of interest" description="Disordered" evidence="1">
    <location>
        <begin position="52"/>
        <end position="87"/>
    </location>
</feature>